<sequence length="198" mass="22223">MDERDGVEIIAFVDAEAFESWLAEHHTRQEGLWIKLAKKKSGIPTVTSDELVDVGLCYGWISGQRLPLDEQYYLQKYVPRRPRSLWSQVNVDKVAMLTAAGRMREPGLAEVRKAQEDGRWAVAYESQKTATVPPDLTAALDTNPEARKAFEALDKTGRYLVILPLLQALTPENRKARLDKVLETLAKSETQGDQGSRG</sequence>
<reference evidence="1 2" key="1">
    <citation type="submission" date="2024-09" db="EMBL/GenBank/DDBJ databases">
        <authorList>
            <person name="Sun Q."/>
            <person name="Mori K."/>
        </authorList>
    </citation>
    <scope>NUCLEOTIDE SEQUENCE [LARGE SCALE GENOMIC DNA]</scope>
    <source>
        <strain evidence="1 2">JCM 3028</strain>
    </source>
</reference>
<dbReference type="RefSeq" id="WP_344745851.1">
    <property type="nucleotide sequence ID" value="NZ_BAAAWW010000077.1"/>
</dbReference>
<dbReference type="Pfam" id="PF13376">
    <property type="entry name" value="OmdA"/>
    <property type="match status" value="1"/>
</dbReference>
<dbReference type="EMBL" id="JBHMBS010000002">
    <property type="protein sequence ID" value="MFB9675140.1"/>
    <property type="molecule type" value="Genomic_DNA"/>
</dbReference>
<keyword evidence="2" id="KW-1185">Reference proteome</keyword>
<accession>A0ABV5T7U5</accession>
<name>A0ABV5T7U5_9ACTN</name>
<dbReference type="Proteomes" id="UP001589610">
    <property type="component" value="Unassembled WGS sequence"/>
</dbReference>
<gene>
    <name evidence="1" type="ORF">ACFFRH_06540</name>
</gene>
<organism evidence="1 2">
    <name type="scientific">Streptosporangium vulgare</name>
    <dbReference type="NCBI Taxonomy" id="46190"/>
    <lineage>
        <taxon>Bacteria</taxon>
        <taxon>Bacillati</taxon>
        <taxon>Actinomycetota</taxon>
        <taxon>Actinomycetes</taxon>
        <taxon>Streptosporangiales</taxon>
        <taxon>Streptosporangiaceae</taxon>
        <taxon>Streptosporangium</taxon>
    </lineage>
</organism>
<evidence type="ECO:0000313" key="2">
    <source>
        <dbReference type="Proteomes" id="UP001589610"/>
    </source>
</evidence>
<protein>
    <submittedName>
        <fullName evidence="1">YdeI family protein</fullName>
    </submittedName>
</protein>
<comment type="caution">
    <text evidence="1">The sequence shown here is derived from an EMBL/GenBank/DDBJ whole genome shotgun (WGS) entry which is preliminary data.</text>
</comment>
<evidence type="ECO:0000313" key="1">
    <source>
        <dbReference type="EMBL" id="MFB9675140.1"/>
    </source>
</evidence>
<proteinExistence type="predicted"/>